<sequence length="155" mass="17039">MNAFSPHRPKNLSLGPLETEIIEILWLLGPTSATAVHQHILQDIDRDLTYSSVSTVLKRLIKKGWVVCDRSQKIQIWKTTLSQAQAEILTAQEQLQRFLAVGSPDIVAAFADTLDDDSLAQIDAIAQKIQAARAARNTAKAQLEAVADEEIGRAL</sequence>
<organism evidence="6 7">
    <name type="scientific">Leptolyngbya foveolarum</name>
    <dbReference type="NCBI Taxonomy" id="47253"/>
    <lineage>
        <taxon>Bacteria</taxon>
        <taxon>Bacillati</taxon>
        <taxon>Cyanobacteriota</taxon>
        <taxon>Cyanophyceae</taxon>
        <taxon>Leptolyngbyales</taxon>
        <taxon>Leptolyngbyaceae</taxon>
        <taxon>Leptolyngbya group</taxon>
        <taxon>Leptolyngbya</taxon>
    </lineage>
</organism>
<evidence type="ECO:0000256" key="1">
    <source>
        <dbReference type="ARBA" id="ARBA00011046"/>
    </source>
</evidence>
<evidence type="ECO:0000256" key="4">
    <source>
        <dbReference type="ARBA" id="ARBA00023163"/>
    </source>
</evidence>
<keyword evidence="4" id="KW-0804">Transcription</keyword>
<dbReference type="Pfam" id="PF03965">
    <property type="entry name" value="Penicillinase_R"/>
    <property type="match status" value="1"/>
</dbReference>
<dbReference type="InterPro" id="IPR036390">
    <property type="entry name" value="WH_DNA-bd_sf"/>
</dbReference>
<accession>A0A2W4W148</accession>
<dbReference type="GO" id="GO:0003677">
    <property type="term" value="F:DNA binding"/>
    <property type="evidence" value="ECO:0007669"/>
    <property type="project" value="UniProtKB-KW"/>
</dbReference>
<keyword evidence="2" id="KW-0805">Transcription regulation</keyword>
<comment type="caution">
    <text evidence="6">The sequence shown here is derived from an EMBL/GenBank/DDBJ whole genome shotgun (WGS) entry which is preliminary data.</text>
</comment>
<dbReference type="Proteomes" id="UP000249354">
    <property type="component" value="Unassembled WGS sequence"/>
</dbReference>
<evidence type="ECO:0000256" key="2">
    <source>
        <dbReference type="ARBA" id="ARBA00023015"/>
    </source>
</evidence>
<dbReference type="EMBL" id="QBMC01000056">
    <property type="protein sequence ID" value="PZO18281.1"/>
    <property type="molecule type" value="Genomic_DNA"/>
</dbReference>
<evidence type="ECO:0000256" key="5">
    <source>
        <dbReference type="SAM" id="Coils"/>
    </source>
</evidence>
<dbReference type="InterPro" id="IPR036388">
    <property type="entry name" value="WH-like_DNA-bd_sf"/>
</dbReference>
<keyword evidence="5" id="KW-0175">Coiled coil</keyword>
<keyword evidence="3" id="KW-0238">DNA-binding</keyword>
<dbReference type="AlphaFoldDB" id="A0A2W4W148"/>
<name>A0A2W4W148_9CYAN</name>
<dbReference type="Gene3D" id="1.10.10.10">
    <property type="entry name" value="Winged helix-like DNA-binding domain superfamily/Winged helix DNA-binding domain"/>
    <property type="match status" value="1"/>
</dbReference>
<feature type="coiled-coil region" evidence="5">
    <location>
        <begin position="74"/>
        <end position="149"/>
    </location>
</feature>
<dbReference type="PIRSF" id="PIRSF019455">
    <property type="entry name" value="CopR_AtkY"/>
    <property type="match status" value="1"/>
</dbReference>
<evidence type="ECO:0000313" key="6">
    <source>
        <dbReference type="EMBL" id="PZO18281.1"/>
    </source>
</evidence>
<dbReference type="InterPro" id="IPR005650">
    <property type="entry name" value="BlaI_family"/>
</dbReference>
<evidence type="ECO:0000256" key="3">
    <source>
        <dbReference type="ARBA" id="ARBA00023125"/>
    </source>
</evidence>
<protein>
    <submittedName>
        <fullName evidence="6">CopY family transcriptional regulator</fullName>
    </submittedName>
</protein>
<gene>
    <name evidence="6" type="ORF">DCF25_09965</name>
</gene>
<proteinExistence type="inferred from homology"/>
<comment type="similarity">
    <text evidence="1">Belongs to the BlaI transcriptional regulatory family.</text>
</comment>
<dbReference type="SUPFAM" id="SSF46785">
    <property type="entry name" value="Winged helix' DNA-binding domain"/>
    <property type="match status" value="1"/>
</dbReference>
<dbReference type="GO" id="GO:0045892">
    <property type="term" value="P:negative regulation of DNA-templated transcription"/>
    <property type="evidence" value="ECO:0007669"/>
    <property type="project" value="InterPro"/>
</dbReference>
<reference evidence="6 7" key="2">
    <citation type="submission" date="2018-06" db="EMBL/GenBank/DDBJ databases">
        <title>Metagenomic assembly of (sub)arctic Cyanobacteria and their associated microbiome from non-axenic cultures.</title>
        <authorList>
            <person name="Baurain D."/>
        </authorList>
    </citation>
    <scope>NUCLEOTIDE SEQUENCE [LARGE SCALE GENOMIC DNA]</scope>
    <source>
        <strain evidence="6">ULC129bin1</strain>
    </source>
</reference>
<evidence type="ECO:0000313" key="7">
    <source>
        <dbReference type="Proteomes" id="UP000249354"/>
    </source>
</evidence>
<reference evidence="7" key="1">
    <citation type="submission" date="2018-04" db="EMBL/GenBank/DDBJ databases">
        <authorList>
            <person name="Cornet L."/>
        </authorList>
    </citation>
    <scope>NUCLEOTIDE SEQUENCE [LARGE SCALE GENOMIC DNA]</scope>
</reference>